<proteinExistence type="predicted"/>
<name>A0ABR2K3L1_9EUKA</name>
<gene>
    <name evidence="1" type="ORF">M9Y10_040960</name>
</gene>
<reference evidence="1 2" key="1">
    <citation type="submission" date="2024-04" db="EMBL/GenBank/DDBJ databases">
        <title>Tritrichomonas musculus Genome.</title>
        <authorList>
            <person name="Alves-Ferreira E."/>
            <person name="Grigg M."/>
            <person name="Lorenzi H."/>
            <person name="Galac M."/>
        </authorList>
    </citation>
    <scope>NUCLEOTIDE SEQUENCE [LARGE SCALE GENOMIC DNA]</scope>
    <source>
        <strain evidence="1 2">EAF2021</strain>
    </source>
</reference>
<dbReference type="EMBL" id="JAPFFF010000007">
    <property type="protein sequence ID" value="KAK8885511.1"/>
    <property type="molecule type" value="Genomic_DNA"/>
</dbReference>
<sequence length="593" mass="69656">MDDLRRNLDMIDAESTFKVVSQPLRKCRFENAKTILIEPENSTWNFRTLSIFINECKTFKFDPKNGARYQFNPNGKHCYFFRFVNENDDEHFILVNISQTISVRASIKYVSNWEEENCQKSWIKKSLLMQLSSSSQALMHNSPLLYYPFSDFSHLFHSFASSFTSLKIADYSKNTMHIFDYVENYKNERINNQVNFQRFCKMSNGFCLLKIAEHNNTTKKLDKIEYNSKRYYILGGVFINIYAKYIVLDSKRSGLMLDTTWKLLQHYVASIPTVIIHNVGVPLGFSFGIIEDSDIYNNFFEHFKNVFGFQIPTFINVAESDQGSGLKKAIKDQGLKHLCCLRHLLVILERKPYSQQVGNLVSTASSHDLEELKKVYNKQWKKITDTNLLDKLERKLNKVGLSFKEKKKISIEDQDRWEEVSMVHRASFKMPSCTNQLEITHGHLNAQLPRNNSFWPGMQRIADNIMKKIHNYELFYEQNYSRYKRKVKNTCNNTPLNIMQNMIRSYKTDITSETCLCGESVLISSMLQIKLPCSHLYFLGMQFPKFDVPKLEIEYVTNGEVFVEYEIVKSQKVEKNCDYYDKIRLYTVKIIKF</sequence>
<evidence type="ECO:0000313" key="1">
    <source>
        <dbReference type="EMBL" id="KAK8885511.1"/>
    </source>
</evidence>
<evidence type="ECO:0008006" key="3">
    <source>
        <dbReference type="Google" id="ProtNLM"/>
    </source>
</evidence>
<protein>
    <recommendedName>
        <fullName evidence="3">MULE transposase domain-containing protein</fullName>
    </recommendedName>
</protein>
<evidence type="ECO:0000313" key="2">
    <source>
        <dbReference type="Proteomes" id="UP001470230"/>
    </source>
</evidence>
<organism evidence="1 2">
    <name type="scientific">Tritrichomonas musculus</name>
    <dbReference type="NCBI Taxonomy" id="1915356"/>
    <lineage>
        <taxon>Eukaryota</taxon>
        <taxon>Metamonada</taxon>
        <taxon>Parabasalia</taxon>
        <taxon>Tritrichomonadida</taxon>
        <taxon>Tritrichomonadidae</taxon>
        <taxon>Tritrichomonas</taxon>
    </lineage>
</organism>
<accession>A0ABR2K3L1</accession>
<dbReference type="Proteomes" id="UP001470230">
    <property type="component" value="Unassembled WGS sequence"/>
</dbReference>
<comment type="caution">
    <text evidence="1">The sequence shown here is derived from an EMBL/GenBank/DDBJ whole genome shotgun (WGS) entry which is preliminary data.</text>
</comment>
<keyword evidence="2" id="KW-1185">Reference proteome</keyword>